<dbReference type="eggNOG" id="COG0446">
    <property type="taxonomic scope" value="Bacteria"/>
</dbReference>
<comment type="similarity">
    <text evidence="2">Belongs to the class-III pyridine nucleotide-disulfide oxidoreductase family.</text>
</comment>
<dbReference type="EMBL" id="CP002394">
    <property type="protein sequence ID" value="ADU32325.1"/>
    <property type="molecule type" value="Genomic_DNA"/>
</dbReference>
<organism evidence="9 10">
    <name type="scientific">Evansella cellulosilytica (strain ATCC 21833 / DSM 2522 / FERM P-1141 / JCM 9156 / N-4)</name>
    <name type="common">Bacillus cellulosilyticus</name>
    <dbReference type="NCBI Taxonomy" id="649639"/>
    <lineage>
        <taxon>Bacteria</taxon>
        <taxon>Bacillati</taxon>
        <taxon>Bacillota</taxon>
        <taxon>Bacilli</taxon>
        <taxon>Bacillales</taxon>
        <taxon>Bacillaceae</taxon>
        <taxon>Evansella</taxon>
    </lineage>
</organism>
<dbReference type="InterPro" id="IPR050260">
    <property type="entry name" value="FAD-bd_OxRdtase"/>
</dbReference>
<evidence type="ECO:0000256" key="5">
    <source>
        <dbReference type="ARBA" id="ARBA00023002"/>
    </source>
</evidence>
<evidence type="ECO:0000256" key="3">
    <source>
        <dbReference type="ARBA" id="ARBA00022630"/>
    </source>
</evidence>
<dbReference type="GO" id="GO:0016491">
    <property type="term" value="F:oxidoreductase activity"/>
    <property type="evidence" value="ECO:0007669"/>
    <property type="project" value="UniProtKB-KW"/>
</dbReference>
<dbReference type="InterPro" id="IPR036188">
    <property type="entry name" value="FAD/NAD-bd_sf"/>
</dbReference>
<evidence type="ECO:0000259" key="8">
    <source>
        <dbReference type="Pfam" id="PF07992"/>
    </source>
</evidence>
<proteinExistence type="inferred from homology"/>
<dbReference type="PANTHER" id="PTHR43429:SF1">
    <property type="entry name" value="NAD(P)H SULFUR OXIDOREDUCTASE (COA-DEPENDENT)"/>
    <property type="match status" value="1"/>
</dbReference>
<evidence type="ECO:0000256" key="6">
    <source>
        <dbReference type="ARBA" id="ARBA00023284"/>
    </source>
</evidence>
<gene>
    <name evidence="9" type="ordered locus">Bcell_4095</name>
</gene>
<reference evidence="9" key="1">
    <citation type="submission" date="2010-12" db="EMBL/GenBank/DDBJ databases">
        <title>Complete sequence of Bacillus cellulosilyticus DSM 2522.</title>
        <authorList>
            <consortium name="US DOE Joint Genome Institute"/>
            <person name="Lucas S."/>
            <person name="Copeland A."/>
            <person name="Lapidus A."/>
            <person name="Cheng J.-F."/>
            <person name="Bruce D."/>
            <person name="Goodwin L."/>
            <person name="Pitluck S."/>
            <person name="Chertkov O."/>
            <person name="Detter J.C."/>
            <person name="Han C."/>
            <person name="Tapia R."/>
            <person name="Land M."/>
            <person name="Hauser L."/>
            <person name="Jeffries C."/>
            <person name="Kyrpides N."/>
            <person name="Ivanova N."/>
            <person name="Mikhailova N."/>
            <person name="Brumm P."/>
            <person name="Mead D."/>
            <person name="Woyke T."/>
        </authorList>
    </citation>
    <scope>NUCLEOTIDE SEQUENCE [LARGE SCALE GENOMIC DNA]</scope>
    <source>
        <strain evidence="9">DSM 2522</strain>
    </source>
</reference>
<evidence type="ECO:0000313" key="9">
    <source>
        <dbReference type="EMBL" id="ADU32325.1"/>
    </source>
</evidence>
<dbReference type="PRINTS" id="PR00368">
    <property type="entry name" value="FADPNR"/>
</dbReference>
<dbReference type="KEGG" id="bco:Bcell_4095"/>
<accession>E6TXD0</accession>
<dbReference type="InterPro" id="IPR004099">
    <property type="entry name" value="Pyr_nucl-diS_OxRdtase_dimer"/>
</dbReference>
<dbReference type="STRING" id="649639.Bcell_4095"/>
<dbReference type="PRINTS" id="PR00411">
    <property type="entry name" value="PNDRDTASEI"/>
</dbReference>
<dbReference type="InterPro" id="IPR023753">
    <property type="entry name" value="FAD/NAD-binding_dom"/>
</dbReference>
<keyword evidence="4" id="KW-0274">FAD</keyword>
<dbReference type="AlphaFoldDB" id="E6TXD0"/>
<dbReference type="Gene3D" id="3.50.50.60">
    <property type="entry name" value="FAD/NAD(P)-binding domain"/>
    <property type="match status" value="2"/>
</dbReference>
<dbReference type="RefSeq" id="WP_013490651.1">
    <property type="nucleotide sequence ID" value="NC_014829.1"/>
</dbReference>
<feature type="domain" description="Pyridine nucleotide-disulphide oxidoreductase dimerisation" evidence="7">
    <location>
        <begin position="328"/>
        <end position="430"/>
    </location>
</feature>
<sequence>MNVVIIGGDAAGMSAAMQVVRNDENASVTVFEKGEFYSYAQCGLPYYIGGHIDDRDRLIARHRDTFEEKYGIDARILHEVTRIDPTNQLVIGTDLESGDTFEQHYDKCLIATGASPIIPPWDGRDLAGIHVLKTIPDADDILTDMKEDVLTVTVIGGGYIGLEVAENLVEHGKKVRIIDQADRLGMVYDEELSELLQEEAESHGVEVILGESVKHFNGSGRVREVVTNKGKYATDMVIVAVGVKPNSQFAKEAGIHLHPSGAIVVNPYMETNVKNIYAAGDCATQFHRIKQLDDYIPLGTHANKQGRVAGSNIAGVTATFQGVVGTSIMKFFRLTVGRTGLSVAEAEALRIHAEPLKFRARSHASYYPDSEKILIKLLRDSATDKLLGVQAIGKKGVDKRIDVAATALYHDMTIADMENLDLSYAPPFNSVWDPLQQAARRY</sequence>
<keyword evidence="10" id="KW-1185">Reference proteome</keyword>
<evidence type="ECO:0000259" key="7">
    <source>
        <dbReference type="Pfam" id="PF02852"/>
    </source>
</evidence>
<keyword evidence="6" id="KW-0676">Redox-active center</keyword>
<evidence type="ECO:0000256" key="2">
    <source>
        <dbReference type="ARBA" id="ARBA00009130"/>
    </source>
</evidence>
<keyword evidence="5" id="KW-0560">Oxidoreductase</keyword>
<dbReference type="HOGENOM" id="CLU_003291_1_0_9"/>
<evidence type="ECO:0000256" key="1">
    <source>
        <dbReference type="ARBA" id="ARBA00001974"/>
    </source>
</evidence>
<dbReference type="Pfam" id="PF07992">
    <property type="entry name" value="Pyr_redox_2"/>
    <property type="match status" value="1"/>
</dbReference>
<dbReference type="InterPro" id="IPR016156">
    <property type="entry name" value="FAD/NAD-linked_Rdtase_dimer_sf"/>
</dbReference>
<dbReference type="Proteomes" id="UP000001401">
    <property type="component" value="Chromosome"/>
</dbReference>
<dbReference type="OrthoDB" id="9802028at2"/>
<evidence type="ECO:0000313" key="10">
    <source>
        <dbReference type="Proteomes" id="UP000001401"/>
    </source>
</evidence>
<comment type="cofactor">
    <cofactor evidence="1">
        <name>FAD</name>
        <dbReference type="ChEBI" id="CHEBI:57692"/>
    </cofactor>
</comment>
<evidence type="ECO:0000256" key="4">
    <source>
        <dbReference type="ARBA" id="ARBA00022827"/>
    </source>
</evidence>
<dbReference type="PANTHER" id="PTHR43429">
    <property type="entry name" value="PYRIDINE NUCLEOTIDE-DISULFIDE OXIDOREDUCTASE DOMAIN-CONTAINING"/>
    <property type="match status" value="1"/>
</dbReference>
<dbReference type="Pfam" id="PF02852">
    <property type="entry name" value="Pyr_redox_dim"/>
    <property type="match status" value="1"/>
</dbReference>
<protein>
    <submittedName>
        <fullName evidence="9">FAD-dependent pyridine nucleotide-disulfide oxidoreductase</fullName>
    </submittedName>
</protein>
<dbReference type="SUPFAM" id="SSF51905">
    <property type="entry name" value="FAD/NAD(P)-binding domain"/>
    <property type="match status" value="1"/>
</dbReference>
<keyword evidence="3" id="KW-0285">Flavoprotein</keyword>
<feature type="domain" description="FAD/NAD(P)-binding" evidence="8">
    <location>
        <begin position="1"/>
        <end position="306"/>
    </location>
</feature>
<dbReference type="SUPFAM" id="SSF55424">
    <property type="entry name" value="FAD/NAD-linked reductases, dimerisation (C-terminal) domain"/>
    <property type="match status" value="1"/>
</dbReference>
<name>E6TXD0_EVAC2</name>